<proteinExistence type="predicted"/>
<sequence length="398" mass="44879">MAIPTPPATGHKANKFMESSGKLSYFEDIYGKPNEDEHFDRFPDECENETDSNSSSPSNQMLSFFSKCTEPKRKQTFIEPDFRHNREVYAREGTNIFDYLHQPFNTTRKDNNSFEQYRIDPSVNPKQSIAAVANSQKKLVPRKYGMFSSAASETMPSFMNTASEKMDELLGADNLNDGFPTLEPEDEELEDVVMMEPTKSFKGGPQSFMKDFRNFAAANQGEQIRMEETESVMPELDAFRASDCDVEDNDSGVENAKEAIRALRPRGNKPSVATGAKNVAGTRKNKMLIPVVPRTSRYSSGIGEQLENDTKGRAGSLMARSAHTKDKGNDIMTGKRNQMTARTATLHKKAKKRGQAEDNGREMRLRNWKGELLKLRVNQGHVEVRTGEVDAVEYVRHY</sequence>
<accession>A0ACC3NXL9</accession>
<dbReference type="Proteomes" id="UP001281147">
    <property type="component" value="Unassembled WGS sequence"/>
</dbReference>
<keyword evidence="2" id="KW-1185">Reference proteome</keyword>
<organism evidence="1 2">
    <name type="scientific">Vermiconidia calcicola</name>
    <dbReference type="NCBI Taxonomy" id="1690605"/>
    <lineage>
        <taxon>Eukaryota</taxon>
        <taxon>Fungi</taxon>
        <taxon>Dikarya</taxon>
        <taxon>Ascomycota</taxon>
        <taxon>Pezizomycotina</taxon>
        <taxon>Dothideomycetes</taxon>
        <taxon>Dothideomycetidae</taxon>
        <taxon>Mycosphaerellales</taxon>
        <taxon>Extremaceae</taxon>
        <taxon>Vermiconidia</taxon>
    </lineage>
</organism>
<reference evidence="1" key="1">
    <citation type="submission" date="2023-07" db="EMBL/GenBank/DDBJ databases">
        <title>Black Yeasts Isolated from many extreme environments.</title>
        <authorList>
            <person name="Coleine C."/>
            <person name="Stajich J.E."/>
            <person name="Selbmann L."/>
        </authorList>
    </citation>
    <scope>NUCLEOTIDE SEQUENCE</scope>
    <source>
        <strain evidence="1">CCFEE 5714</strain>
    </source>
</reference>
<evidence type="ECO:0000313" key="1">
    <source>
        <dbReference type="EMBL" id="KAK3725149.1"/>
    </source>
</evidence>
<name>A0ACC3NXL9_9PEZI</name>
<protein>
    <submittedName>
        <fullName evidence="1">Uncharacterized protein</fullName>
    </submittedName>
</protein>
<comment type="caution">
    <text evidence="1">The sequence shown here is derived from an EMBL/GenBank/DDBJ whole genome shotgun (WGS) entry which is preliminary data.</text>
</comment>
<dbReference type="EMBL" id="JAUTXU010000003">
    <property type="protein sequence ID" value="KAK3725149.1"/>
    <property type="molecule type" value="Genomic_DNA"/>
</dbReference>
<gene>
    <name evidence="1" type="ORF">LTR37_000660</name>
</gene>
<evidence type="ECO:0000313" key="2">
    <source>
        <dbReference type="Proteomes" id="UP001281147"/>
    </source>
</evidence>